<evidence type="ECO:0000256" key="1">
    <source>
        <dbReference type="SAM" id="MobiDB-lite"/>
    </source>
</evidence>
<accession>A0A4R2GU90</accession>
<protein>
    <recommendedName>
        <fullName evidence="2">N-acetyltransferase domain-containing protein</fullName>
    </recommendedName>
</protein>
<dbReference type="Proteomes" id="UP000294508">
    <property type="component" value="Unassembled WGS sequence"/>
</dbReference>
<evidence type="ECO:0000313" key="3">
    <source>
        <dbReference type="EMBL" id="TCO13885.1"/>
    </source>
</evidence>
<dbReference type="EMBL" id="SLWN01000025">
    <property type="protein sequence ID" value="TCO13885.1"/>
    <property type="molecule type" value="Genomic_DNA"/>
</dbReference>
<organism evidence="3 4">
    <name type="scientific">Kribbella steppae</name>
    <dbReference type="NCBI Taxonomy" id="2512223"/>
    <lineage>
        <taxon>Bacteria</taxon>
        <taxon>Bacillati</taxon>
        <taxon>Actinomycetota</taxon>
        <taxon>Actinomycetes</taxon>
        <taxon>Propionibacteriales</taxon>
        <taxon>Kribbellaceae</taxon>
        <taxon>Kribbella</taxon>
    </lineage>
</organism>
<dbReference type="InterPro" id="IPR000182">
    <property type="entry name" value="GNAT_dom"/>
</dbReference>
<evidence type="ECO:0000259" key="2">
    <source>
        <dbReference type="PROSITE" id="PS51186"/>
    </source>
</evidence>
<dbReference type="Pfam" id="PF00583">
    <property type="entry name" value="Acetyltransf_1"/>
    <property type="match status" value="1"/>
</dbReference>
<dbReference type="GO" id="GO:0016747">
    <property type="term" value="F:acyltransferase activity, transferring groups other than amino-acyl groups"/>
    <property type="evidence" value="ECO:0007669"/>
    <property type="project" value="InterPro"/>
</dbReference>
<keyword evidence="4" id="KW-1185">Reference proteome</keyword>
<comment type="caution">
    <text evidence="3">The sequence shown here is derived from an EMBL/GenBank/DDBJ whole genome shotgun (WGS) entry which is preliminary data.</text>
</comment>
<sequence>MALSVLTYLEQHSPDEILPAREQPVDIRRVEEVSPEFARYLYTAVGRHWHWIGKLGWNWDQWVDWLSRPGFETFVPWVGGVPAGYVALRGVGSEVEIENFGLLKGFIGRGIGGHLLTVGLQNAWTLDERHDGVDPITRVWVNTNTLDGPAALVNYQARGLKPYKTVEEERPDADGAAPGPWPGWSGPPGVVREVPAG</sequence>
<reference evidence="3 4" key="1">
    <citation type="journal article" date="2015" name="Stand. Genomic Sci.">
        <title>Genomic Encyclopedia of Bacterial and Archaeal Type Strains, Phase III: the genomes of soil and plant-associated and newly described type strains.</title>
        <authorList>
            <person name="Whitman W.B."/>
            <person name="Woyke T."/>
            <person name="Klenk H.P."/>
            <person name="Zhou Y."/>
            <person name="Lilburn T.G."/>
            <person name="Beck B.J."/>
            <person name="De Vos P."/>
            <person name="Vandamme P."/>
            <person name="Eisen J.A."/>
            <person name="Garrity G."/>
            <person name="Hugenholtz P."/>
            <person name="Kyrpides N.C."/>
        </authorList>
    </citation>
    <scope>NUCLEOTIDE SEQUENCE [LARGE SCALE GENOMIC DNA]</scope>
    <source>
        <strain evidence="3 4">VKM Ac-2572</strain>
    </source>
</reference>
<dbReference type="PROSITE" id="PS51186">
    <property type="entry name" value="GNAT"/>
    <property type="match status" value="1"/>
</dbReference>
<proteinExistence type="predicted"/>
<dbReference type="InterPro" id="IPR016181">
    <property type="entry name" value="Acyl_CoA_acyltransferase"/>
</dbReference>
<feature type="compositionally biased region" description="Low complexity" evidence="1">
    <location>
        <begin position="174"/>
        <end position="189"/>
    </location>
</feature>
<name>A0A4R2GU90_9ACTN</name>
<dbReference type="CDD" id="cd04301">
    <property type="entry name" value="NAT_SF"/>
    <property type="match status" value="1"/>
</dbReference>
<evidence type="ECO:0000313" key="4">
    <source>
        <dbReference type="Proteomes" id="UP000294508"/>
    </source>
</evidence>
<dbReference type="Gene3D" id="3.40.630.30">
    <property type="match status" value="1"/>
</dbReference>
<gene>
    <name evidence="3" type="ORF">EV652_12545</name>
</gene>
<feature type="region of interest" description="Disordered" evidence="1">
    <location>
        <begin position="164"/>
        <end position="197"/>
    </location>
</feature>
<dbReference type="AlphaFoldDB" id="A0A4R2GU90"/>
<dbReference type="RefSeq" id="WP_132216633.1">
    <property type="nucleotide sequence ID" value="NZ_SLWN01000025.1"/>
</dbReference>
<dbReference type="SUPFAM" id="SSF55729">
    <property type="entry name" value="Acyl-CoA N-acyltransferases (Nat)"/>
    <property type="match status" value="1"/>
</dbReference>
<dbReference type="OrthoDB" id="275336at2"/>
<feature type="domain" description="N-acetyltransferase" evidence="2">
    <location>
        <begin position="25"/>
        <end position="184"/>
    </location>
</feature>